<name>A0A6J5NIU5_9CAUD</name>
<sequence length="112" mass="12402">MSKCPRCGENRMTRHPALSRVDNKTHICTICGTDEAMLAFAGIALTKQSWHENEQQSAHVYHPFVLVDTEGAFGGGEILVAVFVSSSEVIVELSRRDDSSLRWSAPREAEAR</sequence>
<accession>A0A6J5NIU5</accession>
<reference evidence="1" key="1">
    <citation type="submission" date="2020-04" db="EMBL/GenBank/DDBJ databases">
        <authorList>
            <person name="Chiriac C."/>
            <person name="Salcher M."/>
            <person name="Ghai R."/>
            <person name="Kavagutti S V."/>
        </authorList>
    </citation>
    <scope>NUCLEOTIDE SEQUENCE</scope>
</reference>
<organism evidence="1">
    <name type="scientific">uncultured Caudovirales phage</name>
    <dbReference type="NCBI Taxonomy" id="2100421"/>
    <lineage>
        <taxon>Viruses</taxon>
        <taxon>Duplodnaviria</taxon>
        <taxon>Heunggongvirae</taxon>
        <taxon>Uroviricota</taxon>
        <taxon>Caudoviricetes</taxon>
        <taxon>Peduoviridae</taxon>
        <taxon>Maltschvirus</taxon>
        <taxon>Maltschvirus maltsch</taxon>
    </lineage>
</organism>
<gene>
    <name evidence="1" type="ORF">UFOVP711_67</name>
</gene>
<dbReference type="EMBL" id="LR796677">
    <property type="protein sequence ID" value="CAB4159239.1"/>
    <property type="molecule type" value="Genomic_DNA"/>
</dbReference>
<evidence type="ECO:0000313" key="1">
    <source>
        <dbReference type="EMBL" id="CAB4159239.1"/>
    </source>
</evidence>
<protein>
    <submittedName>
        <fullName evidence="1">Uncharacterized protein</fullName>
    </submittedName>
</protein>
<proteinExistence type="predicted"/>